<gene>
    <name evidence="1" type="ORF">AAFF_G00225980</name>
</gene>
<proteinExistence type="predicted"/>
<name>A0AAD7TB90_9TELE</name>
<evidence type="ECO:0000313" key="1">
    <source>
        <dbReference type="EMBL" id="KAJ8417755.1"/>
    </source>
</evidence>
<evidence type="ECO:0000313" key="2">
    <source>
        <dbReference type="Proteomes" id="UP001221898"/>
    </source>
</evidence>
<organism evidence="1 2">
    <name type="scientific">Aldrovandia affinis</name>
    <dbReference type="NCBI Taxonomy" id="143900"/>
    <lineage>
        <taxon>Eukaryota</taxon>
        <taxon>Metazoa</taxon>
        <taxon>Chordata</taxon>
        <taxon>Craniata</taxon>
        <taxon>Vertebrata</taxon>
        <taxon>Euteleostomi</taxon>
        <taxon>Actinopterygii</taxon>
        <taxon>Neopterygii</taxon>
        <taxon>Teleostei</taxon>
        <taxon>Notacanthiformes</taxon>
        <taxon>Halosauridae</taxon>
        <taxon>Aldrovandia</taxon>
    </lineage>
</organism>
<sequence length="179" mass="19014">MFLKLIRTVLRAWKGASVLEAIGRRPRLFPGTRGADDTPSTSRCCLSPVSGNDVIHAGTLERGGKTMVPSPCADDQVVGEEELMKGDLSSCSTAQGERPLLHPPSCAERKAQANPHPLHLNQSQAAVPLGIEDGSAPIHLTGSVRGNKWLFLTRAGHASSTCIVISPGQGQSSYLRVLK</sequence>
<comment type="caution">
    <text evidence="1">The sequence shown here is derived from an EMBL/GenBank/DDBJ whole genome shotgun (WGS) entry which is preliminary data.</text>
</comment>
<accession>A0AAD7TB90</accession>
<protein>
    <submittedName>
        <fullName evidence="1">Uncharacterized protein</fullName>
    </submittedName>
</protein>
<dbReference type="EMBL" id="JAINUG010000003">
    <property type="protein sequence ID" value="KAJ8417755.1"/>
    <property type="molecule type" value="Genomic_DNA"/>
</dbReference>
<reference evidence="1" key="1">
    <citation type="journal article" date="2023" name="Science">
        <title>Genome structures resolve the early diversification of teleost fishes.</title>
        <authorList>
            <person name="Parey E."/>
            <person name="Louis A."/>
            <person name="Montfort J."/>
            <person name="Bouchez O."/>
            <person name="Roques C."/>
            <person name="Iampietro C."/>
            <person name="Lluch J."/>
            <person name="Castinel A."/>
            <person name="Donnadieu C."/>
            <person name="Desvignes T."/>
            <person name="Floi Bucao C."/>
            <person name="Jouanno E."/>
            <person name="Wen M."/>
            <person name="Mejri S."/>
            <person name="Dirks R."/>
            <person name="Jansen H."/>
            <person name="Henkel C."/>
            <person name="Chen W.J."/>
            <person name="Zahm M."/>
            <person name="Cabau C."/>
            <person name="Klopp C."/>
            <person name="Thompson A.W."/>
            <person name="Robinson-Rechavi M."/>
            <person name="Braasch I."/>
            <person name="Lecointre G."/>
            <person name="Bobe J."/>
            <person name="Postlethwait J.H."/>
            <person name="Berthelot C."/>
            <person name="Roest Crollius H."/>
            <person name="Guiguen Y."/>
        </authorList>
    </citation>
    <scope>NUCLEOTIDE SEQUENCE</scope>
    <source>
        <strain evidence="1">NC1722</strain>
    </source>
</reference>
<dbReference type="AlphaFoldDB" id="A0AAD7TB90"/>
<keyword evidence="2" id="KW-1185">Reference proteome</keyword>
<dbReference type="Proteomes" id="UP001221898">
    <property type="component" value="Unassembled WGS sequence"/>
</dbReference>